<sequence length="248" mass="28848">MALKDELRAQGNFLFRYRSYLPVIIIVAGLAVFVQTQMTTEAPSWIHLFNIGCFAVSALGLIIRMIAVGYSSDNTSGRNTAQGQIADDINATGLYSICRHPLYVGNYFMWLGIAMLTLNFWFIIAFTLLYWLYYERIIFAEEAYLIEKYGDKYLKFAENVPAFVPSFSKWKKPQNTFSAIKIIRQEKTGILYLFLMFYVFNSISDYLVENQLCFIECYWFWGLILGIVWYVVIKTIQKTTTLLKVDRK</sequence>
<dbReference type="InterPro" id="IPR007318">
    <property type="entry name" value="Phopholipid_MeTrfase"/>
</dbReference>
<comment type="subcellular location">
    <subcellularLocation>
        <location evidence="1">Endomembrane system</location>
        <topology evidence="1">Multi-pass membrane protein</topology>
    </subcellularLocation>
</comment>
<feature type="transmembrane region" description="Helical" evidence="5">
    <location>
        <begin position="219"/>
        <end position="237"/>
    </location>
</feature>
<dbReference type="Proteomes" id="UP000470771">
    <property type="component" value="Unassembled WGS sequence"/>
</dbReference>
<comment type="caution">
    <text evidence="6">The sequence shown here is derived from an EMBL/GenBank/DDBJ whole genome shotgun (WGS) entry which is preliminary data.</text>
</comment>
<keyword evidence="2 5" id="KW-0812">Transmembrane</keyword>
<proteinExistence type="predicted"/>
<evidence type="ECO:0000256" key="4">
    <source>
        <dbReference type="ARBA" id="ARBA00023136"/>
    </source>
</evidence>
<feature type="transmembrane region" description="Helical" evidence="5">
    <location>
        <begin position="190"/>
        <end position="207"/>
    </location>
</feature>
<keyword evidence="3 5" id="KW-1133">Transmembrane helix</keyword>
<evidence type="ECO:0000256" key="1">
    <source>
        <dbReference type="ARBA" id="ARBA00004127"/>
    </source>
</evidence>
<name>A0A6N9NIW1_9FLAO</name>
<feature type="transmembrane region" description="Helical" evidence="5">
    <location>
        <begin position="107"/>
        <end position="133"/>
    </location>
</feature>
<protein>
    <submittedName>
        <fullName evidence="6">DUF1295 domain-containing protein</fullName>
    </submittedName>
</protein>
<dbReference type="GO" id="GO:0012505">
    <property type="term" value="C:endomembrane system"/>
    <property type="evidence" value="ECO:0007669"/>
    <property type="project" value="UniProtKB-SubCell"/>
</dbReference>
<accession>A0A6N9NIW1</accession>
<keyword evidence="7" id="KW-1185">Reference proteome</keyword>
<dbReference type="PANTHER" id="PTHR12714">
    <property type="entry name" value="PROTEIN-S ISOPRENYLCYSTEINE O-METHYLTRANSFERASE"/>
    <property type="match status" value="1"/>
</dbReference>
<evidence type="ECO:0000256" key="2">
    <source>
        <dbReference type="ARBA" id="ARBA00022692"/>
    </source>
</evidence>
<dbReference type="GO" id="GO:0016740">
    <property type="term" value="F:transferase activity"/>
    <property type="evidence" value="ECO:0007669"/>
    <property type="project" value="UniProtKB-ARBA"/>
</dbReference>
<keyword evidence="4 5" id="KW-0472">Membrane</keyword>
<dbReference type="PANTHER" id="PTHR12714:SF9">
    <property type="entry name" value="PROTEIN-S-ISOPRENYLCYSTEINE O-METHYLTRANSFERASE"/>
    <property type="match status" value="1"/>
</dbReference>
<dbReference type="AlphaFoldDB" id="A0A6N9NIW1"/>
<feature type="transmembrane region" description="Helical" evidence="5">
    <location>
        <begin position="48"/>
        <end position="70"/>
    </location>
</feature>
<reference evidence="6 7" key="1">
    <citation type="submission" date="2019-12" db="EMBL/GenBank/DDBJ databases">
        <authorList>
            <person name="Zhao J."/>
        </authorList>
    </citation>
    <scope>NUCLEOTIDE SEQUENCE [LARGE SCALE GENOMIC DNA]</scope>
    <source>
        <strain evidence="6 7">S-15</strain>
    </source>
</reference>
<dbReference type="Pfam" id="PF04191">
    <property type="entry name" value="PEMT"/>
    <property type="match status" value="1"/>
</dbReference>
<gene>
    <name evidence="6" type="ORF">GQN54_04850</name>
</gene>
<organism evidence="6 7">
    <name type="scientific">Acidiluteibacter ferrifornacis</name>
    <dbReference type="NCBI Taxonomy" id="2692424"/>
    <lineage>
        <taxon>Bacteria</taxon>
        <taxon>Pseudomonadati</taxon>
        <taxon>Bacteroidota</taxon>
        <taxon>Flavobacteriia</taxon>
        <taxon>Flavobacteriales</taxon>
        <taxon>Cryomorphaceae</taxon>
        <taxon>Acidiluteibacter</taxon>
    </lineage>
</organism>
<evidence type="ECO:0000256" key="5">
    <source>
        <dbReference type="SAM" id="Phobius"/>
    </source>
</evidence>
<evidence type="ECO:0000313" key="6">
    <source>
        <dbReference type="EMBL" id="NBG65431.1"/>
    </source>
</evidence>
<dbReference type="RefSeq" id="WP_160632389.1">
    <property type="nucleotide sequence ID" value="NZ_WWNE01000005.1"/>
</dbReference>
<feature type="transmembrane region" description="Helical" evidence="5">
    <location>
        <begin position="20"/>
        <end position="36"/>
    </location>
</feature>
<evidence type="ECO:0000256" key="3">
    <source>
        <dbReference type="ARBA" id="ARBA00022989"/>
    </source>
</evidence>
<dbReference type="Gene3D" id="1.20.120.1630">
    <property type="match status" value="1"/>
</dbReference>
<dbReference type="EMBL" id="WWNE01000005">
    <property type="protein sequence ID" value="NBG65431.1"/>
    <property type="molecule type" value="Genomic_DNA"/>
</dbReference>
<evidence type="ECO:0000313" key="7">
    <source>
        <dbReference type="Proteomes" id="UP000470771"/>
    </source>
</evidence>